<dbReference type="GO" id="GO:0000160">
    <property type="term" value="P:phosphorelay signal transduction system"/>
    <property type="evidence" value="ECO:0007669"/>
    <property type="project" value="UniProtKB-KW"/>
</dbReference>
<dbReference type="SMART" id="SM00387">
    <property type="entry name" value="HATPase_c"/>
    <property type="match status" value="1"/>
</dbReference>
<keyword evidence="9" id="KW-1185">Reference proteome</keyword>
<dbReference type="PROSITE" id="PS50109">
    <property type="entry name" value="HIS_KIN"/>
    <property type="match status" value="1"/>
</dbReference>
<dbReference type="AlphaFoldDB" id="A0ABD3PVL2"/>
<comment type="catalytic activity">
    <reaction evidence="1">
        <text>ATP + protein L-histidine = ADP + protein N-phospho-L-histidine.</text>
        <dbReference type="EC" id="2.7.13.3"/>
    </reaction>
</comment>
<gene>
    <name evidence="8" type="ORF">HJC23_011208</name>
</gene>
<evidence type="ECO:0000256" key="5">
    <source>
        <dbReference type="ARBA" id="ARBA00023012"/>
    </source>
</evidence>
<dbReference type="CDD" id="cd00075">
    <property type="entry name" value="HATPase"/>
    <property type="match status" value="1"/>
</dbReference>
<evidence type="ECO:0000313" key="8">
    <source>
        <dbReference type="EMBL" id="KAL3792043.1"/>
    </source>
</evidence>
<dbReference type="EMBL" id="JABMIG020000106">
    <property type="protein sequence ID" value="KAL3792043.1"/>
    <property type="molecule type" value="Genomic_DNA"/>
</dbReference>
<evidence type="ECO:0000256" key="4">
    <source>
        <dbReference type="ARBA" id="ARBA00022777"/>
    </source>
</evidence>
<evidence type="ECO:0000256" key="6">
    <source>
        <dbReference type="SAM" id="MobiDB-lite"/>
    </source>
</evidence>
<feature type="region of interest" description="Disordered" evidence="6">
    <location>
        <begin position="60"/>
        <end position="114"/>
    </location>
</feature>
<dbReference type="SUPFAM" id="SSF55874">
    <property type="entry name" value="ATPase domain of HSP90 chaperone/DNA topoisomerase II/histidine kinase"/>
    <property type="match status" value="1"/>
</dbReference>
<dbReference type="InterPro" id="IPR050736">
    <property type="entry name" value="Sensor_HK_Regulatory"/>
</dbReference>
<comment type="caution">
    <text evidence="8">The sequence shown here is derived from an EMBL/GenBank/DDBJ whole genome shotgun (WGS) entry which is preliminary data.</text>
</comment>
<keyword evidence="5" id="KW-0902">Two-component regulatory system</keyword>
<evidence type="ECO:0000256" key="1">
    <source>
        <dbReference type="ARBA" id="ARBA00000085"/>
    </source>
</evidence>
<dbReference type="InterPro" id="IPR005467">
    <property type="entry name" value="His_kinase_dom"/>
</dbReference>
<feature type="domain" description="Histidine kinase" evidence="7">
    <location>
        <begin position="384"/>
        <end position="675"/>
    </location>
</feature>
<dbReference type="Gene3D" id="3.30.565.10">
    <property type="entry name" value="Histidine kinase-like ATPase, C-terminal domain"/>
    <property type="match status" value="1"/>
</dbReference>
<sequence>MIIMQTNNLLNSRMGWCRFVIVLITSRISAAVHRDQVKIHHSGYCTPCFRSYHRAARPQCRRRPMPGSTLHMASSSPRQSKKKQRTATTKNLASLSSTPFPTTSARPSNGITPKRLNATWSEDLEFAPDEKALQNFASKSPFPTMPSSLFINLAQSQFELLSHSLVHNSIVGSDGDGESSHVRPGTPKTSSMVLYLPKENQLTGQLEFVTAVTYPNPSSERVFIASDSSGNGPQQPQVVPPMSALRLPGFTSARELIPSYPFISAAATEEALDTRRESGAMLTTMCQDNSIGVSVVEEISAGESKSSTPNSLSVTMFSGLDTLGVLMIWPYESSDDKQNQWTWSQSDKLQVSRAAKSLALALSMDNERASTQIRSEQIRMAFADSLHQVKSPIQALRTFGKLLQRQLAEETATGPRMSRIPKDASSEEYDSSWGRRQRQALKLAQDMVKQGERVVDLIGPMDALINNEGRYLLPASTSSAIDLYRRTSTAREPTPMLGDFEMEMAFPQDILGPIVYSFQAISRESGIDLEIEGFDQDAEVPGVTVCTKYLVEAVTNVLDNAIKYAPSKRRGRGRPSKNSLPKIKVSLSPNEPPLEAGVTLYIEDNGPGIEKEDMERVFERGYRGRQVQGKIDGNGLGLGMSMGIIRKMGGMLDLLEDGPSHLGGATIRIILFRHPST</sequence>
<feature type="compositionally biased region" description="Polar residues" evidence="6">
    <location>
        <begin position="86"/>
        <end position="111"/>
    </location>
</feature>
<accession>A0ABD3PVL2</accession>
<dbReference type="PANTHER" id="PTHR43711:SF28">
    <property type="entry name" value="SENSOR HISTIDINE KINASE YXDK"/>
    <property type="match status" value="1"/>
</dbReference>
<dbReference type="Pfam" id="PF02518">
    <property type="entry name" value="HATPase_c"/>
    <property type="match status" value="1"/>
</dbReference>
<proteinExistence type="predicted"/>
<dbReference type="InterPro" id="IPR004358">
    <property type="entry name" value="Sig_transdc_His_kin-like_C"/>
</dbReference>
<keyword evidence="3" id="KW-0808">Transferase</keyword>
<dbReference type="PRINTS" id="PR00344">
    <property type="entry name" value="BCTRLSENSOR"/>
</dbReference>
<dbReference type="Proteomes" id="UP001516023">
    <property type="component" value="Unassembled WGS sequence"/>
</dbReference>
<dbReference type="PANTHER" id="PTHR43711">
    <property type="entry name" value="TWO-COMPONENT HISTIDINE KINASE"/>
    <property type="match status" value="1"/>
</dbReference>
<dbReference type="EC" id="2.7.13.3" evidence="2"/>
<protein>
    <recommendedName>
        <fullName evidence="2">histidine kinase</fullName>
        <ecNumber evidence="2">2.7.13.3</ecNumber>
    </recommendedName>
</protein>
<evidence type="ECO:0000256" key="2">
    <source>
        <dbReference type="ARBA" id="ARBA00012438"/>
    </source>
</evidence>
<keyword evidence="4" id="KW-0418">Kinase</keyword>
<evidence type="ECO:0000313" key="9">
    <source>
        <dbReference type="Proteomes" id="UP001516023"/>
    </source>
</evidence>
<dbReference type="InterPro" id="IPR036890">
    <property type="entry name" value="HATPase_C_sf"/>
</dbReference>
<feature type="region of interest" description="Disordered" evidence="6">
    <location>
        <begin position="410"/>
        <end position="431"/>
    </location>
</feature>
<reference evidence="8 9" key="1">
    <citation type="journal article" date="2020" name="G3 (Bethesda)">
        <title>Improved Reference Genome for Cyclotella cryptica CCMP332, a Model for Cell Wall Morphogenesis, Salinity Adaptation, and Lipid Production in Diatoms (Bacillariophyta).</title>
        <authorList>
            <person name="Roberts W.R."/>
            <person name="Downey K.M."/>
            <person name="Ruck E.C."/>
            <person name="Traller J.C."/>
            <person name="Alverson A.J."/>
        </authorList>
    </citation>
    <scope>NUCLEOTIDE SEQUENCE [LARGE SCALE GENOMIC DNA]</scope>
    <source>
        <strain evidence="8 9">CCMP332</strain>
    </source>
</reference>
<dbReference type="InterPro" id="IPR003594">
    <property type="entry name" value="HATPase_dom"/>
</dbReference>
<evidence type="ECO:0000256" key="3">
    <source>
        <dbReference type="ARBA" id="ARBA00022679"/>
    </source>
</evidence>
<dbReference type="GO" id="GO:0004673">
    <property type="term" value="F:protein histidine kinase activity"/>
    <property type="evidence" value="ECO:0007669"/>
    <property type="project" value="UniProtKB-EC"/>
</dbReference>
<name>A0ABD3PVL2_9STRA</name>
<organism evidence="8 9">
    <name type="scientific">Cyclotella cryptica</name>
    <dbReference type="NCBI Taxonomy" id="29204"/>
    <lineage>
        <taxon>Eukaryota</taxon>
        <taxon>Sar</taxon>
        <taxon>Stramenopiles</taxon>
        <taxon>Ochrophyta</taxon>
        <taxon>Bacillariophyta</taxon>
        <taxon>Coscinodiscophyceae</taxon>
        <taxon>Thalassiosirophycidae</taxon>
        <taxon>Stephanodiscales</taxon>
        <taxon>Stephanodiscaceae</taxon>
        <taxon>Cyclotella</taxon>
    </lineage>
</organism>
<evidence type="ECO:0000259" key="7">
    <source>
        <dbReference type="PROSITE" id="PS50109"/>
    </source>
</evidence>